<comment type="similarity">
    <text evidence="1">Belongs to the 4-hydroxybenzoyl-CoA thioesterase family.</text>
</comment>
<dbReference type="Pfam" id="PF13279">
    <property type="entry name" value="4HBT_2"/>
    <property type="match status" value="1"/>
</dbReference>
<organism evidence="3 4">
    <name type="scientific">Paludibacterium denitrificans</name>
    <dbReference type="NCBI Taxonomy" id="2675226"/>
    <lineage>
        <taxon>Bacteria</taxon>
        <taxon>Pseudomonadati</taxon>
        <taxon>Pseudomonadota</taxon>
        <taxon>Betaproteobacteria</taxon>
        <taxon>Neisseriales</taxon>
        <taxon>Chromobacteriaceae</taxon>
        <taxon>Paludibacterium</taxon>
    </lineage>
</organism>
<accession>A0A844GDV4</accession>
<name>A0A844GDV4_9NEIS</name>
<keyword evidence="4" id="KW-1185">Reference proteome</keyword>
<dbReference type="EMBL" id="WLYX01000001">
    <property type="protein sequence ID" value="MTD33829.1"/>
    <property type="molecule type" value="Genomic_DNA"/>
</dbReference>
<reference evidence="3 4" key="1">
    <citation type="submission" date="2019-11" db="EMBL/GenBank/DDBJ databases">
        <title>Draft genome sequence of Paludibacterium sp. dN18-1.</title>
        <authorList>
            <person name="Im W.-T."/>
        </authorList>
    </citation>
    <scope>NUCLEOTIDE SEQUENCE [LARGE SCALE GENOMIC DNA]</scope>
    <source>
        <strain evidence="4">dN 18-1</strain>
    </source>
</reference>
<gene>
    <name evidence="3" type="ORF">GKE73_14790</name>
</gene>
<evidence type="ECO:0000313" key="3">
    <source>
        <dbReference type="EMBL" id="MTD33829.1"/>
    </source>
</evidence>
<dbReference type="InterPro" id="IPR050563">
    <property type="entry name" value="4-hydroxybenzoyl-CoA_TE"/>
</dbReference>
<dbReference type="Gene3D" id="3.10.129.10">
    <property type="entry name" value="Hotdog Thioesterase"/>
    <property type="match status" value="1"/>
</dbReference>
<sequence length="141" mass="15902">MARIKLDLPERVVFDTTLDVRIGDINYGGHLANDAFLRLAHEARLRFLKSLGYTEMDVEGAGIIMTDAAIVYRAEAFHGDRLTFRLGLSDFNPYGFDLMYQVVDDNTGKEVARLKTGIVFFDYTARKIQSIPAAFAERFTA</sequence>
<dbReference type="PANTHER" id="PTHR31793:SF27">
    <property type="entry name" value="NOVEL THIOESTERASE SUPERFAMILY DOMAIN AND SAPOSIN A-TYPE DOMAIN CONTAINING PROTEIN (0610012H03RIK)"/>
    <property type="match status" value="1"/>
</dbReference>
<dbReference type="RefSeq" id="WP_230370952.1">
    <property type="nucleotide sequence ID" value="NZ_WLYX01000001.1"/>
</dbReference>
<keyword evidence="2" id="KW-0378">Hydrolase</keyword>
<dbReference type="AlphaFoldDB" id="A0A844GDV4"/>
<dbReference type="CDD" id="cd00586">
    <property type="entry name" value="4HBT"/>
    <property type="match status" value="1"/>
</dbReference>
<evidence type="ECO:0000256" key="1">
    <source>
        <dbReference type="ARBA" id="ARBA00005953"/>
    </source>
</evidence>
<dbReference type="PANTHER" id="PTHR31793">
    <property type="entry name" value="4-HYDROXYBENZOYL-COA THIOESTERASE FAMILY MEMBER"/>
    <property type="match status" value="1"/>
</dbReference>
<dbReference type="SUPFAM" id="SSF54637">
    <property type="entry name" value="Thioesterase/thiol ester dehydrase-isomerase"/>
    <property type="match status" value="1"/>
</dbReference>
<dbReference type="GO" id="GO:0047617">
    <property type="term" value="F:fatty acyl-CoA hydrolase activity"/>
    <property type="evidence" value="ECO:0007669"/>
    <property type="project" value="TreeGrafter"/>
</dbReference>
<evidence type="ECO:0000313" key="4">
    <source>
        <dbReference type="Proteomes" id="UP000446658"/>
    </source>
</evidence>
<dbReference type="InterPro" id="IPR029069">
    <property type="entry name" value="HotDog_dom_sf"/>
</dbReference>
<protein>
    <submittedName>
        <fullName evidence="3">Thioesterase</fullName>
    </submittedName>
</protein>
<proteinExistence type="inferred from homology"/>
<evidence type="ECO:0000256" key="2">
    <source>
        <dbReference type="ARBA" id="ARBA00022801"/>
    </source>
</evidence>
<comment type="caution">
    <text evidence="3">The sequence shown here is derived from an EMBL/GenBank/DDBJ whole genome shotgun (WGS) entry which is preliminary data.</text>
</comment>
<dbReference type="Proteomes" id="UP000446658">
    <property type="component" value="Unassembled WGS sequence"/>
</dbReference>